<name>A0A0D2IKD6_9EURO</name>
<evidence type="ECO:0000313" key="20">
    <source>
        <dbReference type="Proteomes" id="UP000053411"/>
    </source>
</evidence>
<proteinExistence type="inferred from homology"/>
<dbReference type="EMBL" id="KN848074">
    <property type="protein sequence ID" value="KIX97481.1"/>
    <property type="molecule type" value="Genomic_DNA"/>
</dbReference>
<dbReference type="GO" id="GO:0044732">
    <property type="term" value="C:mitotic spindle pole body"/>
    <property type="evidence" value="ECO:0007669"/>
    <property type="project" value="TreeGrafter"/>
</dbReference>
<evidence type="ECO:0000256" key="11">
    <source>
        <dbReference type="ARBA" id="ARBA00022829"/>
    </source>
</evidence>
<keyword evidence="11" id="KW-0159">Chromosome partition</keyword>
<dbReference type="GeneID" id="27712679"/>
<keyword evidence="7" id="KW-0963">Cytoplasm</keyword>
<feature type="compositionally biased region" description="Low complexity" evidence="18">
    <location>
        <begin position="1"/>
        <end position="16"/>
    </location>
</feature>
<evidence type="ECO:0000256" key="2">
    <source>
        <dbReference type="ARBA" id="ARBA00004186"/>
    </source>
</evidence>
<evidence type="ECO:0000256" key="7">
    <source>
        <dbReference type="ARBA" id="ARBA00022490"/>
    </source>
</evidence>
<feature type="region of interest" description="Disordered" evidence="18">
    <location>
        <begin position="94"/>
        <end position="156"/>
    </location>
</feature>
<gene>
    <name evidence="19" type="ORF">Z520_06933</name>
</gene>
<dbReference type="STRING" id="1442371.A0A0D2IKD6"/>
<evidence type="ECO:0000256" key="3">
    <source>
        <dbReference type="ARBA" id="ARBA00004629"/>
    </source>
</evidence>
<keyword evidence="9" id="KW-0493">Microtubule</keyword>
<keyword evidence="13" id="KW-0206">Cytoskeleton</keyword>
<dbReference type="PANTHER" id="PTHR28036">
    <property type="entry name" value="DASH COMPLEX SUBUNIT DAD2"/>
    <property type="match status" value="1"/>
</dbReference>
<feature type="compositionally biased region" description="Basic and acidic residues" evidence="18">
    <location>
        <begin position="126"/>
        <end position="137"/>
    </location>
</feature>
<keyword evidence="6" id="KW-0158">Chromosome</keyword>
<dbReference type="InterPro" id="IPR013963">
    <property type="entry name" value="DASH_Dad2"/>
</dbReference>
<evidence type="ECO:0000256" key="9">
    <source>
        <dbReference type="ARBA" id="ARBA00022701"/>
    </source>
</evidence>
<evidence type="ECO:0000256" key="6">
    <source>
        <dbReference type="ARBA" id="ARBA00022454"/>
    </source>
</evidence>
<comment type="subcellular location">
    <subcellularLocation>
        <location evidence="3">Chromosome</location>
        <location evidence="3">Centromere</location>
        <location evidence="3">Kinetochore</location>
    </subcellularLocation>
    <subcellularLocation>
        <location evidence="2">Cytoplasm</location>
        <location evidence="2">Cytoskeleton</location>
        <location evidence="2">Spindle</location>
    </subcellularLocation>
    <subcellularLocation>
        <location evidence="1">Nucleus</location>
    </subcellularLocation>
</comment>
<accession>A0A0D2IKD6</accession>
<dbReference type="OrthoDB" id="3230169at2759"/>
<reference evidence="19 20" key="1">
    <citation type="submission" date="2015-01" db="EMBL/GenBank/DDBJ databases">
        <title>The Genome Sequence of Fonsecaea multimorphosa CBS 102226.</title>
        <authorList>
            <consortium name="The Broad Institute Genomics Platform"/>
            <person name="Cuomo C."/>
            <person name="de Hoog S."/>
            <person name="Gorbushina A."/>
            <person name="Stielow B."/>
            <person name="Teixiera M."/>
            <person name="Abouelleil A."/>
            <person name="Chapman S.B."/>
            <person name="Priest M."/>
            <person name="Young S.K."/>
            <person name="Wortman J."/>
            <person name="Nusbaum C."/>
            <person name="Birren B."/>
        </authorList>
    </citation>
    <scope>NUCLEOTIDE SEQUENCE [LARGE SCALE GENOMIC DNA]</scope>
    <source>
        <strain evidence="19 20">CBS 102226</strain>
    </source>
</reference>
<evidence type="ECO:0000313" key="19">
    <source>
        <dbReference type="EMBL" id="KIX97481.1"/>
    </source>
</evidence>
<organism evidence="19 20">
    <name type="scientific">Fonsecaea multimorphosa CBS 102226</name>
    <dbReference type="NCBI Taxonomy" id="1442371"/>
    <lineage>
        <taxon>Eukaryota</taxon>
        <taxon>Fungi</taxon>
        <taxon>Dikarya</taxon>
        <taxon>Ascomycota</taxon>
        <taxon>Pezizomycotina</taxon>
        <taxon>Eurotiomycetes</taxon>
        <taxon>Chaetothyriomycetidae</taxon>
        <taxon>Chaetothyriales</taxon>
        <taxon>Herpotrichiellaceae</taxon>
        <taxon>Fonsecaea</taxon>
    </lineage>
</organism>
<evidence type="ECO:0000256" key="17">
    <source>
        <dbReference type="ARBA" id="ARBA00030568"/>
    </source>
</evidence>
<dbReference type="Proteomes" id="UP000053411">
    <property type="component" value="Unassembled WGS sequence"/>
</dbReference>
<dbReference type="RefSeq" id="XP_016631604.1">
    <property type="nucleotide sequence ID" value="XM_016777433.1"/>
</dbReference>
<evidence type="ECO:0000256" key="13">
    <source>
        <dbReference type="ARBA" id="ARBA00023212"/>
    </source>
</evidence>
<protein>
    <recommendedName>
        <fullName evidence="5">DASH complex subunit DAD2</fullName>
    </recommendedName>
    <alternativeName>
        <fullName evidence="17">Outer kinetochore protein DAD2</fullName>
    </alternativeName>
</protein>
<dbReference type="GO" id="GO:0005874">
    <property type="term" value="C:microtubule"/>
    <property type="evidence" value="ECO:0007669"/>
    <property type="project" value="UniProtKB-KW"/>
</dbReference>
<dbReference type="Pfam" id="PF08654">
    <property type="entry name" value="DASH_Dad2"/>
    <property type="match status" value="1"/>
</dbReference>
<dbReference type="VEuPathDB" id="FungiDB:Z520_06933"/>
<evidence type="ECO:0000256" key="18">
    <source>
        <dbReference type="SAM" id="MobiDB-lite"/>
    </source>
</evidence>
<evidence type="ECO:0000256" key="8">
    <source>
        <dbReference type="ARBA" id="ARBA00022618"/>
    </source>
</evidence>
<dbReference type="GO" id="GO:0051301">
    <property type="term" value="P:cell division"/>
    <property type="evidence" value="ECO:0007669"/>
    <property type="project" value="UniProtKB-KW"/>
</dbReference>
<keyword evidence="10" id="KW-0498">Mitosis</keyword>
<sequence length="156" mass="17009">MYPSTTNNTTSSSSSTLRSHSQPTQSHLQARIAAKRAELENLRQLRDLSAHLTTQLESLEQKLGSLRDGAQAVALVLANWDNVLRVIGMAAMKVPHPPEPAEDEVPEDGRAGREGGEDMAGSGSLKTKEKQKLEREQQLPVPLVRIPVQPRTEDAG</sequence>
<evidence type="ECO:0000256" key="15">
    <source>
        <dbReference type="ARBA" id="ARBA00023306"/>
    </source>
</evidence>
<evidence type="ECO:0000256" key="16">
    <source>
        <dbReference type="ARBA" id="ARBA00023328"/>
    </source>
</evidence>
<keyword evidence="14" id="KW-0539">Nucleus</keyword>
<evidence type="ECO:0000256" key="14">
    <source>
        <dbReference type="ARBA" id="ARBA00023242"/>
    </source>
</evidence>
<evidence type="ECO:0000256" key="5">
    <source>
        <dbReference type="ARBA" id="ARBA00020260"/>
    </source>
</evidence>
<evidence type="ECO:0000256" key="10">
    <source>
        <dbReference type="ARBA" id="ARBA00022776"/>
    </source>
</evidence>
<keyword evidence="12" id="KW-0995">Kinetochore</keyword>
<dbReference type="GO" id="GO:0008608">
    <property type="term" value="P:attachment of spindle microtubules to kinetochore"/>
    <property type="evidence" value="ECO:0007669"/>
    <property type="project" value="TreeGrafter"/>
</dbReference>
<evidence type="ECO:0000256" key="1">
    <source>
        <dbReference type="ARBA" id="ARBA00004123"/>
    </source>
</evidence>
<feature type="compositionally biased region" description="Polar residues" evidence="18">
    <location>
        <begin position="17"/>
        <end position="28"/>
    </location>
</feature>
<dbReference type="GO" id="GO:0042729">
    <property type="term" value="C:DASH complex"/>
    <property type="evidence" value="ECO:0007669"/>
    <property type="project" value="InterPro"/>
</dbReference>
<keyword evidence="8" id="KW-0132">Cell division</keyword>
<dbReference type="AlphaFoldDB" id="A0A0D2IKD6"/>
<feature type="region of interest" description="Disordered" evidence="18">
    <location>
        <begin position="1"/>
        <end position="30"/>
    </location>
</feature>
<comment type="similarity">
    <text evidence="4">Belongs to the DASH complex DAD2 family.</text>
</comment>
<keyword evidence="15" id="KW-0131">Cell cycle</keyword>
<evidence type="ECO:0000256" key="12">
    <source>
        <dbReference type="ARBA" id="ARBA00022838"/>
    </source>
</evidence>
<dbReference type="GO" id="GO:0000278">
    <property type="term" value="P:mitotic cell cycle"/>
    <property type="evidence" value="ECO:0007669"/>
    <property type="project" value="InterPro"/>
</dbReference>
<dbReference type="GO" id="GO:1990023">
    <property type="term" value="C:mitotic spindle midzone"/>
    <property type="evidence" value="ECO:0007669"/>
    <property type="project" value="TreeGrafter"/>
</dbReference>
<evidence type="ECO:0000256" key="4">
    <source>
        <dbReference type="ARBA" id="ARBA00005501"/>
    </source>
</evidence>
<dbReference type="PANTHER" id="PTHR28036:SF1">
    <property type="entry name" value="DASH COMPLEX SUBUNIT DAD2"/>
    <property type="match status" value="1"/>
</dbReference>
<keyword evidence="16" id="KW-0137">Centromere</keyword>
<feature type="compositionally biased region" description="Basic and acidic residues" evidence="18">
    <location>
        <begin position="107"/>
        <end position="116"/>
    </location>
</feature>
<keyword evidence="20" id="KW-1185">Reference proteome</keyword>